<sequence>MSQPTLKLGGRPNTGSNNNDYVIANPVMSATLVDMGFSRYKSNRALQMVNNVSIDQAIQYIYDHFAELDQEEIMDTSSTTTTSTPVTTNPTPVVTTSSEPVNNQPSSILNSGGSIPVIYTNPNKLKGDSVEAKLAFAERERLKEQERIRKEKLEEKKRVKALKDAMKKEKEEKQARLSGSSSSASSSTASSSSTVTPKPSESSATSALIQVRLPRGSTEKIQLNTPGTLADLFKAVSSHLDSNEAYSILTPFPRKEYFEEDWQNTTLDQAGLVPKGSVILQLTKNKGVVIKSDTTMPTTTMPVDDGSDSGDEEPTLPVTGGRTTGGHVLGGHTKPIDEEPALNAILKGNSNFNKEAYTLLLCEKQWILSKSESNEQTGTTVYRHLGDSNLGSSSLSECILYSSHGHVSMSNHGETMVGTWRFVEQHGGVHIELTYQNMAQNLIIESITNECLILKRSKN</sequence>
<dbReference type="GeneID" id="8848172"/>
<dbReference type="KEGG" id="ngr:NAEGRDRAFT_56997"/>
<dbReference type="OrthoDB" id="10254930at2759"/>
<evidence type="ECO:0000259" key="3">
    <source>
        <dbReference type="PROSITE" id="PS50033"/>
    </source>
</evidence>
<dbReference type="GO" id="GO:0005783">
    <property type="term" value="C:endoplasmic reticulum"/>
    <property type="evidence" value="ECO:0007669"/>
    <property type="project" value="TreeGrafter"/>
</dbReference>
<dbReference type="InterPro" id="IPR009060">
    <property type="entry name" value="UBA-like_sf"/>
</dbReference>
<dbReference type="EMBL" id="GG738850">
    <property type="protein sequence ID" value="EFC48751.1"/>
    <property type="molecule type" value="Genomic_DNA"/>
</dbReference>
<evidence type="ECO:0000313" key="4">
    <source>
        <dbReference type="EMBL" id="EFC48751.1"/>
    </source>
</evidence>
<dbReference type="Proteomes" id="UP000006671">
    <property type="component" value="Unassembled WGS sequence"/>
</dbReference>
<dbReference type="Pfam" id="PF00789">
    <property type="entry name" value="UBX"/>
    <property type="match status" value="1"/>
</dbReference>
<evidence type="ECO:0000313" key="5">
    <source>
        <dbReference type="Proteomes" id="UP000006671"/>
    </source>
</evidence>
<protein>
    <submittedName>
        <fullName evidence="4">UBX domain-containing protein</fullName>
    </submittedName>
</protein>
<dbReference type="PANTHER" id="PTHR46424:SF1">
    <property type="entry name" value="UBX DOMAIN-CONTAINING PROTEIN 4"/>
    <property type="match status" value="1"/>
</dbReference>
<feature type="domain" description="UBA" evidence="2">
    <location>
        <begin position="31"/>
        <end position="64"/>
    </location>
</feature>
<accession>D2V3D3</accession>
<feature type="compositionally biased region" description="Low complexity" evidence="1">
    <location>
        <begin position="178"/>
        <end position="203"/>
    </location>
</feature>
<dbReference type="CDD" id="cd01767">
    <property type="entry name" value="UBX"/>
    <property type="match status" value="1"/>
</dbReference>
<dbReference type="OMA" id="VMHIESL"/>
<dbReference type="RefSeq" id="XP_002681495.1">
    <property type="nucleotide sequence ID" value="XM_002681449.1"/>
</dbReference>
<keyword evidence="5" id="KW-1185">Reference proteome</keyword>
<proteinExistence type="predicted"/>
<dbReference type="PANTHER" id="PTHR46424">
    <property type="entry name" value="UBX DOMAIN-CONTAINING PROTEIN 4"/>
    <property type="match status" value="1"/>
</dbReference>
<gene>
    <name evidence="4" type="ORF">NAEGRDRAFT_56997</name>
</gene>
<evidence type="ECO:0000256" key="1">
    <source>
        <dbReference type="SAM" id="MobiDB-lite"/>
    </source>
</evidence>
<dbReference type="CDD" id="cd14270">
    <property type="entry name" value="UBA"/>
    <property type="match status" value="1"/>
</dbReference>
<evidence type="ECO:0000259" key="2">
    <source>
        <dbReference type="PROSITE" id="PS50030"/>
    </source>
</evidence>
<dbReference type="PROSITE" id="PS50033">
    <property type="entry name" value="UBX"/>
    <property type="match status" value="1"/>
</dbReference>
<dbReference type="InParanoid" id="D2V3D3"/>
<dbReference type="AlphaFoldDB" id="D2V3D3"/>
<feature type="compositionally biased region" description="Low complexity" evidence="1">
    <location>
        <begin position="77"/>
        <end position="101"/>
    </location>
</feature>
<feature type="domain" description="UBX" evidence="3">
    <location>
        <begin position="202"/>
        <end position="280"/>
    </location>
</feature>
<dbReference type="PROSITE" id="PS50030">
    <property type="entry name" value="UBA"/>
    <property type="match status" value="1"/>
</dbReference>
<reference evidence="4 5" key="1">
    <citation type="journal article" date="2010" name="Cell">
        <title>The genome of Naegleria gruberi illuminates early eukaryotic versatility.</title>
        <authorList>
            <person name="Fritz-Laylin L.K."/>
            <person name="Prochnik S.E."/>
            <person name="Ginger M.L."/>
            <person name="Dacks J.B."/>
            <person name="Carpenter M.L."/>
            <person name="Field M.C."/>
            <person name="Kuo A."/>
            <person name="Paredez A."/>
            <person name="Chapman J."/>
            <person name="Pham J."/>
            <person name="Shu S."/>
            <person name="Neupane R."/>
            <person name="Cipriano M."/>
            <person name="Mancuso J."/>
            <person name="Tu H."/>
            <person name="Salamov A."/>
            <person name="Lindquist E."/>
            <person name="Shapiro H."/>
            <person name="Lucas S."/>
            <person name="Grigoriev I.V."/>
            <person name="Cande W.Z."/>
            <person name="Fulton C."/>
            <person name="Rokhsar D.S."/>
            <person name="Dawson S.C."/>
        </authorList>
    </citation>
    <scope>NUCLEOTIDE SEQUENCE [LARGE SCALE GENOMIC DNA]</scope>
    <source>
        <strain evidence="4 5">NEG-M</strain>
    </source>
</reference>
<dbReference type="InterPro" id="IPR015940">
    <property type="entry name" value="UBA"/>
</dbReference>
<dbReference type="GO" id="GO:0036503">
    <property type="term" value="P:ERAD pathway"/>
    <property type="evidence" value="ECO:0007669"/>
    <property type="project" value="TreeGrafter"/>
</dbReference>
<dbReference type="SUPFAM" id="SSF46934">
    <property type="entry name" value="UBA-like"/>
    <property type="match status" value="1"/>
</dbReference>
<dbReference type="SMART" id="SM00166">
    <property type="entry name" value="UBX"/>
    <property type="match status" value="1"/>
</dbReference>
<feature type="region of interest" description="Disordered" evidence="1">
    <location>
        <begin position="294"/>
        <end position="327"/>
    </location>
</feature>
<feature type="region of interest" description="Disordered" evidence="1">
    <location>
        <begin position="77"/>
        <end position="108"/>
    </location>
</feature>
<organism evidence="5">
    <name type="scientific">Naegleria gruberi</name>
    <name type="common">Amoeba</name>
    <dbReference type="NCBI Taxonomy" id="5762"/>
    <lineage>
        <taxon>Eukaryota</taxon>
        <taxon>Discoba</taxon>
        <taxon>Heterolobosea</taxon>
        <taxon>Tetramitia</taxon>
        <taxon>Eutetramitia</taxon>
        <taxon>Vahlkampfiidae</taxon>
        <taxon>Naegleria</taxon>
    </lineage>
</organism>
<feature type="compositionally biased region" description="Acidic residues" evidence="1">
    <location>
        <begin position="305"/>
        <end position="314"/>
    </location>
</feature>
<dbReference type="Pfam" id="PF22562">
    <property type="entry name" value="UBA_7"/>
    <property type="match status" value="1"/>
</dbReference>
<dbReference type="VEuPathDB" id="AmoebaDB:NAEGRDRAFT_56997"/>
<dbReference type="Gene3D" id="3.10.20.90">
    <property type="entry name" value="Phosphatidylinositol 3-kinase Catalytic Subunit, Chain A, domain 1"/>
    <property type="match status" value="1"/>
</dbReference>
<feature type="region of interest" description="Disordered" evidence="1">
    <location>
        <begin position="164"/>
        <end position="206"/>
    </location>
</feature>
<dbReference type="SUPFAM" id="SSF54236">
    <property type="entry name" value="Ubiquitin-like"/>
    <property type="match status" value="1"/>
</dbReference>
<dbReference type="Gene3D" id="1.10.8.10">
    <property type="entry name" value="DNA helicase RuvA subunit, C-terminal domain"/>
    <property type="match status" value="1"/>
</dbReference>
<dbReference type="STRING" id="5762.D2V3D3"/>
<dbReference type="InterPro" id="IPR029071">
    <property type="entry name" value="Ubiquitin-like_domsf"/>
</dbReference>
<feature type="compositionally biased region" description="Basic and acidic residues" evidence="1">
    <location>
        <begin position="164"/>
        <end position="175"/>
    </location>
</feature>
<dbReference type="InterPro" id="IPR001012">
    <property type="entry name" value="UBX_dom"/>
</dbReference>
<name>D2V3D3_NAEGR</name>